<protein>
    <submittedName>
        <fullName evidence="3">Two pore domain potassium channel family protein</fullName>
    </submittedName>
</protein>
<feature type="domain" description="Potassium channel" evidence="2">
    <location>
        <begin position="139"/>
        <end position="213"/>
    </location>
</feature>
<feature type="transmembrane region" description="Helical" evidence="1">
    <location>
        <begin position="92"/>
        <end position="110"/>
    </location>
</feature>
<keyword evidence="3" id="KW-0813">Transport</keyword>
<reference evidence="3" key="1">
    <citation type="submission" date="2020-10" db="EMBL/GenBank/DDBJ databases">
        <authorList>
            <person name="Castelo-Branco R."/>
            <person name="Eusebio N."/>
            <person name="Adriana R."/>
            <person name="Vieira A."/>
            <person name="Brugerolle De Fraissinette N."/>
            <person name="Rezende De Castro R."/>
            <person name="Schneider M.P."/>
            <person name="Vasconcelos V."/>
            <person name="Leao P.N."/>
        </authorList>
    </citation>
    <scope>NUCLEOTIDE SEQUENCE</scope>
    <source>
        <strain evidence="3">LEGE 11479</strain>
    </source>
</reference>
<feature type="transmembrane region" description="Helical" evidence="1">
    <location>
        <begin position="130"/>
        <end position="147"/>
    </location>
</feature>
<comment type="caution">
    <text evidence="3">The sequence shown here is derived from an EMBL/GenBank/DDBJ whole genome shotgun (WGS) entry which is preliminary data.</text>
</comment>
<feature type="transmembrane region" description="Helical" evidence="1">
    <location>
        <begin position="200"/>
        <end position="219"/>
    </location>
</feature>
<feature type="transmembrane region" description="Helical" evidence="1">
    <location>
        <begin position="63"/>
        <end position="85"/>
    </location>
</feature>
<evidence type="ECO:0000313" key="3">
    <source>
        <dbReference type="EMBL" id="MBE9067975.1"/>
    </source>
</evidence>
<dbReference type="EMBL" id="JADEXP010000132">
    <property type="protein sequence ID" value="MBE9067975.1"/>
    <property type="molecule type" value="Genomic_DNA"/>
</dbReference>
<keyword evidence="1" id="KW-0812">Transmembrane</keyword>
<dbReference type="InterPro" id="IPR013099">
    <property type="entry name" value="K_chnl_dom"/>
</dbReference>
<evidence type="ECO:0000313" key="4">
    <source>
        <dbReference type="Proteomes" id="UP000615026"/>
    </source>
</evidence>
<organism evidence="3 4">
    <name type="scientific">Leptolyngbya cf. ectocarpi LEGE 11479</name>
    <dbReference type="NCBI Taxonomy" id="1828722"/>
    <lineage>
        <taxon>Bacteria</taxon>
        <taxon>Bacillati</taxon>
        <taxon>Cyanobacteriota</taxon>
        <taxon>Cyanophyceae</taxon>
        <taxon>Leptolyngbyales</taxon>
        <taxon>Leptolyngbyaceae</taxon>
        <taxon>Leptolyngbya group</taxon>
        <taxon>Leptolyngbya</taxon>
    </lineage>
</organism>
<keyword evidence="1" id="KW-0472">Membrane</keyword>
<name>A0A928ZV10_LEPEC</name>
<keyword evidence="3" id="KW-0407">Ion channel</keyword>
<keyword evidence="3" id="KW-0406">Ion transport</keyword>
<feature type="transmembrane region" description="Helical" evidence="1">
    <location>
        <begin position="39"/>
        <end position="57"/>
    </location>
</feature>
<evidence type="ECO:0000259" key="2">
    <source>
        <dbReference type="Pfam" id="PF07885"/>
    </source>
</evidence>
<dbReference type="Proteomes" id="UP000615026">
    <property type="component" value="Unassembled WGS sequence"/>
</dbReference>
<dbReference type="AlphaFoldDB" id="A0A928ZV10"/>
<dbReference type="SUPFAM" id="SSF81324">
    <property type="entry name" value="Voltage-gated potassium channels"/>
    <property type="match status" value="1"/>
</dbReference>
<dbReference type="Gene3D" id="1.10.287.70">
    <property type="match status" value="1"/>
</dbReference>
<gene>
    <name evidence="3" type="ORF">IQ260_15075</name>
</gene>
<keyword evidence="4" id="KW-1185">Reference proteome</keyword>
<evidence type="ECO:0000256" key="1">
    <source>
        <dbReference type="SAM" id="Phobius"/>
    </source>
</evidence>
<dbReference type="GO" id="GO:0034220">
    <property type="term" value="P:monoatomic ion transmembrane transport"/>
    <property type="evidence" value="ECO:0007669"/>
    <property type="project" value="UniProtKB-KW"/>
</dbReference>
<sequence>MPCMSPLLQHKTQKYRQLLIVLAVTFVVSPFLKAGIGNILSISLLLYTLIVVVNSFALPRRWLVIYGAIAIIAFCLAVSSSLGWISYLNQPFSLIAQTIFALYLAGAAYWIGRDIFTTPEVTIDVVRGGISVYLLLGFVWALLYGIVNTLDANAFSQPLVRTGSYLRPLHFSFTTLTTLGYGDIVPLSEVAQVLTNLEAIVGQMYSSVLIAILIGSYLAQRSSQRR</sequence>
<proteinExistence type="predicted"/>
<keyword evidence="1" id="KW-1133">Transmembrane helix</keyword>
<accession>A0A928ZV10</accession>
<dbReference type="Pfam" id="PF07885">
    <property type="entry name" value="Ion_trans_2"/>
    <property type="match status" value="1"/>
</dbReference>